<dbReference type="GO" id="GO:0005509">
    <property type="term" value="F:calcium ion binding"/>
    <property type="evidence" value="ECO:0007669"/>
    <property type="project" value="InterPro"/>
</dbReference>
<reference evidence="2 3" key="1">
    <citation type="submission" date="2019-07" db="EMBL/GenBank/DDBJ databases">
        <authorList>
            <person name="Jastrzebski P J."/>
            <person name="Paukszto L."/>
            <person name="Jastrzebski P J."/>
        </authorList>
    </citation>
    <scope>NUCLEOTIDE SEQUENCE [LARGE SCALE GENOMIC DNA]</scope>
    <source>
        <strain evidence="2 3">WMS-il1</strain>
    </source>
</reference>
<protein>
    <recommendedName>
        <fullName evidence="1">EF-hand domain-containing protein</fullName>
    </recommendedName>
</protein>
<gene>
    <name evidence="2" type="ORF">WMSIL1_LOCUS8250</name>
</gene>
<dbReference type="GO" id="GO:0005654">
    <property type="term" value="C:nucleoplasm"/>
    <property type="evidence" value="ECO:0007669"/>
    <property type="project" value="TreeGrafter"/>
</dbReference>
<dbReference type="Gene3D" id="1.10.238.10">
    <property type="entry name" value="EF-hand"/>
    <property type="match status" value="1"/>
</dbReference>
<dbReference type="AlphaFoldDB" id="A0A564YP95"/>
<dbReference type="PANTHER" id="PTHR20875">
    <property type="entry name" value="EF-HAND CALCIUM-BINDING DOMAIN-CONTAINING PROTEIN 6-RELATED"/>
    <property type="match status" value="1"/>
</dbReference>
<evidence type="ECO:0000259" key="1">
    <source>
        <dbReference type="PROSITE" id="PS50222"/>
    </source>
</evidence>
<evidence type="ECO:0000313" key="2">
    <source>
        <dbReference type="EMBL" id="VUZ48990.1"/>
    </source>
</evidence>
<organism evidence="2 3">
    <name type="scientific">Hymenolepis diminuta</name>
    <name type="common">Rat tapeworm</name>
    <dbReference type="NCBI Taxonomy" id="6216"/>
    <lineage>
        <taxon>Eukaryota</taxon>
        <taxon>Metazoa</taxon>
        <taxon>Spiralia</taxon>
        <taxon>Lophotrochozoa</taxon>
        <taxon>Platyhelminthes</taxon>
        <taxon>Cestoda</taxon>
        <taxon>Eucestoda</taxon>
        <taxon>Cyclophyllidea</taxon>
        <taxon>Hymenolepididae</taxon>
        <taxon>Hymenolepis</taxon>
    </lineage>
</organism>
<sequence>MKNIIMFCHRIKINLQNGFQSLIIVNCLNDYHLMRCQFQRRKHFVQSLFAEADCHKKGAVPKSELLKIFHTLCPEMQMVQFYRLCERYCLHKKQVVSFDELEKIFGRTDGPHLKSSFGYDHKLSVAFAFENILLGARSKEFNLRELLPPSCFDPNGRILKPQFREMLARMNIQLTDENFRRLWEQKFDLDGIGSISTKQLIDQLNLSEQGVPKDESTKPVNRKFPDSHRLKYEACYEYKPILKENSCRPLVLEPITKPLIMKKEDDKVCDTWKTKSRFNELIPTLEIHFKEELGRLRQNHPCFRNTLDFLRYIFRSPLVALNNVLKRGDTDNKGSISFAYLLAVIKDLGIKVSAEDVKKYCRRR</sequence>
<proteinExistence type="predicted"/>
<dbReference type="PROSITE" id="PS50222">
    <property type="entry name" value="EF_HAND_2"/>
    <property type="match status" value="1"/>
</dbReference>
<dbReference type="PANTHER" id="PTHR20875:SF2">
    <property type="entry name" value="EF-HAND CALCIUM-BINDING DOMAIN-CONTAINING PROTEIN 6"/>
    <property type="match status" value="1"/>
</dbReference>
<feature type="domain" description="EF-hand" evidence="1">
    <location>
        <begin position="316"/>
        <end position="351"/>
    </location>
</feature>
<dbReference type="Proteomes" id="UP000321570">
    <property type="component" value="Unassembled WGS sequence"/>
</dbReference>
<dbReference type="InterPro" id="IPR002048">
    <property type="entry name" value="EF_hand_dom"/>
</dbReference>
<feature type="non-terminal residue" evidence="2">
    <location>
        <position position="364"/>
    </location>
</feature>
<name>A0A564YP95_HYMDI</name>
<dbReference type="SUPFAM" id="SSF47473">
    <property type="entry name" value="EF-hand"/>
    <property type="match status" value="1"/>
</dbReference>
<keyword evidence="3" id="KW-1185">Reference proteome</keyword>
<dbReference type="EMBL" id="CABIJS010000322">
    <property type="protein sequence ID" value="VUZ48990.1"/>
    <property type="molecule type" value="Genomic_DNA"/>
</dbReference>
<dbReference type="InterPro" id="IPR052603">
    <property type="entry name" value="EFCB6"/>
</dbReference>
<accession>A0A564YP95</accession>
<evidence type="ECO:0000313" key="3">
    <source>
        <dbReference type="Proteomes" id="UP000321570"/>
    </source>
</evidence>
<dbReference type="InterPro" id="IPR011992">
    <property type="entry name" value="EF-hand-dom_pair"/>
</dbReference>